<proteinExistence type="predicted"/>
<keyword evidence="4" id="KW-0808">Transferase</keyword>
<dbReference type="InterPro" id="IPR036097">
    <property type="entry name" value="HisK_dim/P_sf"/>
</dbReference>
<dbReference type="PANTHER" id="PTHR43547:SF2">
    <property type="entry name" value="HYBRID SIGNAL TRANSDUCTION HISTIDINE KINASE C"/>
    <property type="match status" value="1"/>
</dbReference>
<dbReference type="Pfam" id="PF07494">
    <property type="entry name" value="Reg_prop"/>
    <property type="match status" value="1"/>
</dbReference>
<feature type="transmembrane region" description="Helical" evidence="2">
    <location>
        <begin position="715"/>
        <end position="735"/>
    </location>
</feature>
<dbReference type="InterPro" id="IPR003594">
    <property type="entry name" value="HATPase_dom"/>
</dbReference>
<dbReference type="InterPro" id="IPR013783">
    <property type="entry name" value="Ig-like_fold"/>
</dbReference>
<organism evidence="4 5">
    <name type="scientific">Chryseobacterium wanjuense</name>
    <dbReference type="NCBI Taxonomy" id="356305"/>
    <lineage>
        <taxon>Bacteria</taxon>
        <taxon>Pseudomonadati</taxon>
        <taxon>Bacteroidota</taxon>
        <taxon>Flavobacteriia</taxon>
        <taxon>Flavobacteriales</taxon>
        <taxon>Weeksellaceae</taxon>
        <taxon>Chryseobacterium group</taxon>
        <taxon>Chryseobacterium</taxon>
    </lineage>
</organism>
<dbReference type="InterPro" id="IPR005467">
    <property type="entry name" value="His_kinase_dom"/>
</dbReference>
<dbReference type="Gene3D" id="2.60.40.10">
    <property type="entry name" value="Immunoglobulins"/>
    <property type="match status" value="1"/>
</dbReference>
<keyword evidence="2" id="KW-1133">Transmembrane helix</keyword>
<dbReference type="Gene3D" id="1.10.287.130">
    <property type="match status" value="1"/>
</dbReference>
<dbReference type="OrthoDB" id="8676692at2"/>
<dbReference type="SUPFAM" id="SSF55874">
    <property type="entry name" value="ATPase domain of HSP90 chaperone/DNA topoisomerase II/histidine kinase"/>
    <property type="match status" value="1"/>
</dbReference>
<dbReference type="STRING" id="356305.SAMN05421841_4131"/>
<accession>A0A1I0S3F2</accession>
<name>A0A1I0S3F2_9FLAO</name>
<keyword evidence="5" id="KW-1185">Reference proteome</keyword>
<dbReference type="GO" id="GO:0000155">
    <property type="term" value="F:phosphorelay sensor kinase activity"/>
    <property type="evidence" value="ECO:0007669"/>
    <property type="project" value="InterPro"/>
</dbReference>
<dbReference type="EMBL" id="FOIU01000005">
    <property type="protein sequence ID" value="SEW49342.1"/>
    <property type="molecule type" value="Genomic_DNA"/>
</dbReference>
<dbReference type="Gene3D" id="2.130.10.10">
    <property type="entry name" value="YVTN repeat-like/Quinoprotein amine dehydrogenase"/>
    <property type="match status" value="2"/>
</dbReference>
<dbReference type="Proteomes" id="UP000199469">
    <property type="component" value="Unassembled WGS sequence"/>
</dbReference>
<evidence type="ECO:0000256" key="1">
    <source>
        <dbReference type="ARBA" id="ARBA00022553"/>
    </source>
</evidence>
<dbReference type="InterPro" id="IPR011110">
    <property type="entry name" value="Reg_prop"/>
</dbReference>
<protein>
    <submittedName>
        <fullName evidence="4">Signal transduction histidine kinase</fullName>
    </submittedName>
</protein>
<sequence length="992" mass="115123">MRKLLLLLTLLFISIAFGQQYSSFWYNSESGLPQNSVKDIVKDKYGFIWLATEGGIVRYDGYSFLSYKNLKLSNLNFTYFKGDISRDYIVNSNIDEQQYALIKNRNITIQTKPVSKNLTKYVHYKDKNYLNISTVNFTFSESFSIKTKDEMYFFNDGSIIYKKNKTSPEKIISLAFNVKDYKRLFLHGETIFFRSPGQKNLMVVKNGKLSQLTADPLYNDPQSRIFWQQLNDQVFIVNQGKIYKSEYINGALKLRLLVHLKNSEIDFGTMSSIYYDKEYNSLYLGTYNQGLCIVKISAFHIPKTEIPLENRIYYTALPFGENSIINTQGRVFDQNTLLHDYHFSEKDNNFSITYDESGNIIYPKNNKIYRVTKSSGFKKTDSVTVGKEVLAIFKEKGIYALQLQRNPPYFLNIYTNDQFKIPEYSLPCQSPINTVRALDKDHLLIGRNNGLFIFSRSKKTLKQISSLTIKNIVTTPDGNFWIISRGEGFYFLKNNELIKIPYDDNGYISSPHNVLEDKKGFLWIPTNNGLFKVLKSKLLEYAKNRNTDVFYYRYTKKAGFNSNEFNGTGGLSNVAVLKNGNFVLPSMDGYVFFNPLTTPSYYPKAENIFIERAKSKGSNYIYFKDKLNLENDFDITSIYIDVPYYANNDNLYIETSLQSDDQPAKWQRLKDKEYTLSHLSPGDYTLNVRILISPEGKFAYKKVFINIPPLFYQTLWFKILILTFVIGLILFIIILRTRILTEKNNQLKKIVHQKNDELKTTQDKLKNESEYQKNLIQTINHDITTPIKYLSAMSQKLSETDNPKLQKQYFNTIYKSSEELYKFTLNLKNYTELFNTESLKYQEESYFIYDILETKKRLFAEIASQKNTIIINNSSKNIKLNFNESIMAAIIHNLLDNAVKNTEGGEIILEATSEDDRNIIGISDNGTGMKPELMEYYNHLINNLENKPSSFKNHGLGLHLVIQLLRKIEGKIVFKNNQPKGTKVEILIQNQS</sequence>
<dbReference type="PANTHER" id="PTHR43547">
    <property type="entry name" value="TWO-COMPONENT HISTIDINE KINASE"/>
    <property type="match status" value="1"/>
</dbReference>
<gene>
    <name evidence="4" type="ORF">SAMN05421841_4131</name>
</gene>
<dbReference type="SUPFAM" id="SSF47384">
    <property type="entry name" value="Homodimeric domain of signal transducing histidine kinase"/>
    <property type="match status" value="1"/>
</dbReference>
<dbReference type="RefSeq" id="WP_089796028.1">
    <property type="nucleotide sequence ID" value="NZ_FOIU01000005.1"/>
</dbReference>
<evidence type="ECO:0000313" key="5">
    <source>
        <dbReference type="Proteomes" id="UP000199469"/>
    </source>
</evidence>
<dbReference type="InterPro" id="IPR036890">
    <property type="entry name" value="HATPase_C_sf"/>
</dbReference>
<keyword evidence="1" id="KW-0597">Phosphoprotein</keyword>
<dbReference type="AlphaFoldDB" id="A0A1I0S3F2"/>
<feature type="domain" description="Histidine kinase" evidence="3">
    <location>
        <begin position="778"/>
        <end position="992"/>
    </location>
</feature>
<evidence type="ECO:0000259" key="3">
    <source>
        <dbReference type="PROSITE" id="PS50109"/>
    </source>
</evidence>
<dbReference type="PROSITE" id="PS50109">
    <property type="entry name" value="HIS_KIN"/>
    <property type="match status" value="1"/>
</dbReference>
<reference evidence="5" key="1">
    <citation type="submission" date="2016-10" db="EMBL/GenBank/DDBJ databases">
        <authorList>
            <person name="Varghese N."/>
            <person name="Submissions S."/>
        </authorList>
    </citation>
    <scope>NUCLEOTIDE SEQUENCE [LARGE SCALE GENOMIC DNA]</scope>
    <source>
        <strain evidence="5">DSM 17724</strain>
    </source>
</reference>
<dbReference type="Pfam" id="PF02518">
    <property type="entry name" value="HATPase_c"/>
    <property type="match status" value="1"/>
</dbReference>
<dbReference type="SMART" id="SM00387">
    <property type="entry name" value="HATPase_c"/>
    <property type="match status" value="1"/>
</dbReference>
<dbReference type="SUPFAM" id="SSF63829">
    <property type="entry name" value="Calcium-dependent phosphotriesterase"/>
    <property type="match status" value="1"/>
</dbReference>
<evidence type="ECO:0000256" key="2">
    <source>
        <dbReference type="SAM" id="Phobius"/>
    </source>
</evidence>
<dbReference type="Gene3D" id="3.30.565.10">
    <property type="entry name" value="Histidine kinase-like ATPase, C-terminal domain"/>
    <property type="match status" value="1"/>
</dbReference>
<keyword evidence="2" id="KW-0472">Membrane</keyword>
<keyword evidence="4" id="KW-0418">Kinase</keyword>
<evidence type="ECO:0000313" key="4">
    <source>
        <dbReference type="EMBL" id="SEW49342.1"/>
    </source>
</evidence>
<keyword evidence="2" id="KW-0812">Transmembrane</keyword>
<dbReference type="InterPro" id="IPR015943">
    <property type="entry name" value="WD40/YVTN_repeat-like_dom_sf"/>
</dbReference>